<keyword evidence="3" id="KW-1015">Disulfide bond</keyword>
<accession>A0ABX6EQA6</accession>
<dbReference type="SUPFAM" id="SSF52833">
    <property type="entry name" value="Thioredoxin-like"/>
    <property type="match status" value="1"/>
</dbReference>
<keyword evidence="1" id="KW-0813">Transport</keyword>
<dbReference type="InterPro" id="IPR011899">
    <property type="entry name" value="Glutaredoxin_euk/vir"/>
</dbReference>
<protein>
    <submittedName>
        <fullName evidence="6">Glutaredoxin-1</fullName>
    </submittedName>
</protein>
<dbReference type="NCBIfam" id="TIGR02180">
    <property type="entry name" value="GRX_euk"/>
    <property type="match status" value="1"/>
</dbReference>
<evidence type="ECO:0000259" key="5">
    <source>
        <dbReference type="Pfam" id="PF00462"/>
    </source>
</evidence>
<dbReference type="EMBL" id="CP015054">
    <property type="protein sequence ID" value="QGN14147.1"/>
    <property type="molecule type" value="Genomic_DNA"/>
</dbReference>
<proteinExistence type="predicted"/>
<feature type="domain" description="Glutaredoxin" evidence="5">
    <location>
        <begin position="19"/>
        <end position="85"/>
    </location>
</feature>
<evidence type="ECO:0000256" key="3">
    <source>
        <dbReference type="ARBA" id="ARBA00023157"/>
    </source>
</evidence>
<keyword evidence="4" id="KW-0676">Redox-active center</keyword>
<reference evidence="6 7" key="1">
    <citation type="submission" date="2016-03" db="EMBL/GenBank/DDBJ databases">
        <title>How can Kluyveromyces marxianus grow so fast - potential evolutionary course in Saccharomyces Complex revealed by comparative genomics.</title>
        <authorList>
            <person name="Mo W."/>
            <person name="Lu W."/>
            <person name="Yang X."/>
            <person name="Qi J."/>
            <person name="Lv H."/>
        </authorList>
    </citation>
    <scope>NUCLEOTIDE SEQUENCE [LARGE SCALE GENOMIC DNA]</scope>
    <source>
        <strain evidence="6 7">FIM1</strain>
    </source>
</reference>
<name>A0ABX6EQA6_KLUMA</name>
<organism evidence="6 7">
    <name type="scientific">Kluyveromyces marxianus</name>
    <name type="common">Yeast</name>
    <name type="synonym">Candida kefyr</name>
    <dbReference type="NCBI Taxonomy" id="4911"/>
    <lineage>
        <taxon>Eukaryota</taxon>
        <taxon>Fungi</taxon>
        <taxon>Dikarya</taxon>
        <taxon>Ascomycota</taxon>
        <taxon>Saccharomycotina</taxon>
        <taxon>Saccharomycetes</taxon>
        <taxon>Saccharomycetales</taxon>
        <taxon>Saccharomycetaceae</taxon>
        <taxon>Kluyveromyces</taxon>
    </lineage>
</organism>
<dbReference type="InterPro" id="IPR036249">
    <property type="entry name" value="Thioredoxin-like_sf"/>
</dbReference>
<dbReference type="CDD" id="cd03419">
    <property type="entry name" value="GRX_GRXh_1_2_like"/>
    <property type="match status" value="1"/>
</dbReference>
<reference evidence="6 7" key="2">
    <citation type="submission" date="2019-11" db="EMBL/GenBank/DDBJ databases">
        <authorList>
            <person name="Lu H."/>
        </authorList>
    </citation>
    <scope>NUCLEOTIDE SEQUENCE [LARGE SCALE GENOMIC DNA]</scope>
    <source>
        <strain evidence="6 7">FIM1</strain>
    </source>
</reference>
<dbReference type="Gene3D" id="3.40.30.10">
    <property type="entry name" value="Glutaredoxin"/>
    <property type="match status" value="1"/>
</dbReference>
<dbReference type="PANTHER" id="PTHR45694">
    <property type="entry name" value="GLUTAREDOXIN 2"/>
    <property type="match status" value="1"/>
</dbReference>
<dbReference type="PROSITE" id="PS00195">
    <property type="entry name" value="GLUTAREDOXIN_1"/>
    <property type="match status" value="1"/>
</dbReference>
<dbReference type="InterPro" id="IPR011767">
    <property type="entry name" value="GLR_AS"/>
</dbReference>
<dbReference type="Proteomes" id="UP000422736">
    <property type="component" value="Chromosome 1"/>
</dbReference>
<evidence type="ECO:0000256" key="4">
    <source>
        <dbReference type="ARBA" id="ARBA00023284"/>
    </source>
</evidence>
<evidence type="ECO:0000256" key="1">
    <source>
        <dbReference type="ARBA" id="ARBA00022448"/>
    </source>
</evidence>
<dbReference type="PROSITE" id="PS51354">
    <property type="entry name" value="GLUTAREDOXIN_2"/>
    <property type="match status" value="1"/>
</dbReference>
<evidence type="ECO:0000313" key="7">
    <source>
        <dbReference type="Proteomes" id="UP000422736"/>
    </source>
</evidence>
<dbReference type="InterPro" id="IPR014025">
    <property type="entry name" value="Glutaredoxin_subgr"/>
</dbReference>
<dbReference type="InterPro" id="IPR002109">
    <property type="entry name" value="Glutaredoxin"/>
</dbReference>
<keyword evidence="7" id="KW-1185">Reference proteome</keyword>
<dbReference type="PANTHER" id="PTHR45694:SF18">
    <property type="entry name" value="GLUTAREDOXIN-1-RELATED"/>
    <property type="match status" value="1"/>
</dbReference>
<keyword evidence="2" id="KW-0249">Electron transport</keyword>
<evidence type="ECO:0000313" key="6">
    <source>
        <dbReference type="EMBL" id="QGN14147.1"/>
    </source>
</evidence>
<dbReference type="PRINTS" id="PR00160">
    <property type="entry name" value="GLUTAREDOXIN"/>
</dbReference>
<gene>
    <name evidence="6" type="primary">GRX2</name>
    <name evidence="6" type="ORF">FIM1_800</name>
</gene>
<sequence>MAPVSTVSRVQGLINSSKIFVAAKTYCPYCQATLKTLFDDKKVNKDIATVLQLNELDDGAEIQDALLEISGQRTVPNIYINGKHIGGNSDLQELNSSGELDKLLAAL</sequence>
<evidence type="ECO:0000256" key="2">
    <source>
        <dbReference type="ARBA" id="ARBA00022982"/>
    </source>
</evidence>
<dbReference type="Pfam" id="PF00462">
    <property type="entry name" value="Glutaredoxin"/>
    <property type="match status" value="1"/>
</dbReference>